<gene>
    <name evidence="1" type="ORF">MNB_SV-13-950</name>
</gene>
<proteinExistence type="predicted"/>
<organism evidence="1">
    <name type="scientific">hydrothermal vent metagenome</name>
    <dbReference type="NCBI Taxonomy" id="652676"/>
    <lineage>
        <taxon>unclassified sequences</taxon>
        <taxon>metagenomes</taxon>
        <taxon>ecological metagenomes</taxon>
    </lineage>
</organism>
<protein>
    <submittedName>
        <fullName evidence="1">Uncharacterized protein</fullName>
    </submittedName>
</protein>
<accession>A0A1W1D134</accession>
<sequence>MKNLELKKIEQLLSIIPNHPAIRIMHISQSGTQLSDALASFVKEREYEFLLNITNDVFYEEIKDRYRDNSSSVKKMKFEQRRYVSMAKIYDYVFVTANVPNEMQEQFVKNIYGHIKNAGNIIIFLEKNNLELLDSWRQLLEKNYFVATNTIDLFENYEIVISKKMHGWGG</sequence>
<reference evidence="1" key="1">
    <citation type="submission" date="2016-10" db="EMBL/GenBank/DDBJ databases">
        <authorList>
            <person name="de Groot N.N."/>
        </authorList>
    </citation>
    <scope>NUCLEOTIDE SEQUENCE</scope>
</reference>
<dbReference type="EMBL" id="FPHM01000282">
    <property type="protein sequence ID" value="SFV71612.1"/>
    <property type="molecule type" value="Genomic_DNA"/>
</dbReference>
<name>A0A1W1D134_9ZZZZ</name>
<evidence type="ECO:0000313" key="1">
    <source>
        <dbReference type="EMBL" id="SFV71612.1"/>
    </source>
</evidence>
<dbReference type="AlphaFoldDB" id="A0A1W1D134"/>